<dbReference type="OrthoDB" id="446890at2759"/>
<evidence type="ECO:0000259" key="4">
    <source>
        <dbReference type="Pfam" id="PF01549"/>
    </source>
</evidence>
<dbReference type="Pfam" id="PF00255">
    <property type="entry name" value="GSHPx"/>
    <property type="match status" value="1"/>
</dbReference>
<dbReference type="AlphaFoldDB" id="K0RKP8"/>
<dbReference type="InterPro" id="IPR003582">
    <property type="entry name" value="ShKT_dom"/>
</dbReference>
<protein>
    <recommendedName>
        <fullName evidence="4">ShKT domain-containing protein</fullName>
    </recommendedName>
</protein>
<evidence type="ECO:0000256" key="3">
    <source>
        <dbReference type="ARBA" id="ARBA00023002"/>
    </source>
</evidence>
<comment type="caution">
    <text evidence="5">The sequence shown here is derived from an EMBL/GenBank/DDBJ whole genome shotgun (WGS) entry which is preliminary data.</text>
</comment>
<keyword evidence="3" id="KW-0560">Oxidoreductase</keyword>
<name>K0RKP8_THAOC</name>
<accession>K0RKP8</accession>
<evidence type="ECO:0000256" key="2">
    <source>
        <dbReference type="ARBA" id="ARBA00022559"/>
    </source>
</evidence>
<feature type="domain" description="ShKT" evidence="4">
    <location>
        <begin position="39"/>
        <end position="70"/>
    </location>
</feature>
<comment type="similarity">
    <text evidence="1">Belongs to the glutathione peroxidase family.</text>
</comment>
<dbReference type="PANTHER" id="PTHR11592">
    <property type="entry name" value="GLUTATHIONE PEROXIDASE"/>
    <property type="match status" value="1"/>
</dbReference>
<keyword evidence="6" id="KW-1185">Reference proteome</keyword>
<dbReference type="SUPFAM" id="SSF52833">
    <property type="entry name" value="Thioredoxin-like"/>
    <property type="match status" value="1"/>
</dbReference>
<evidence type="ECO:0000256" key="1">
    <source>
        <dbReference type="ARBA" id="ARBA00006926"/>
    </source>
</evidence>
<proteinExistence type="inferred from homology"/>
<dbReference type="PANTHER" id="PTHR11592:SF78">
    <property type="entry name" value="GLUTATHIONE PEROXIDASE"/>
    <property type="match status" value="1"/>
</dbReference>
<dbReference type="GO" id="GO:0034599">
    <property type="term" value="P:cellular response to oxidative stress"/>
    <property type="evidence" value="ECO:0007669"/>
    <property type="project" value="TreeGrafter"/>
</dbReference>
<dbReference type="Gene3D" id="3.40.30.10">
    <property type="entry name" value="Glutaredoxin"/>
    <property type="match status" value="1"/>
</dbReference>
<dbReference type="Proteomes" id="UP000266841">
    <property type="component" value="Unassembled WGS sequence"/>
</dbReference>
<dbReference type="GO" id="GO:0004601">
    <property type="term" value="F:peroxidase activity"/>
    <property type="evidence" value="ECO:0007669"/>
    <property type="project" value="UniProtKB-KW"/>
</dbReference>
<dbReference type="eggNOG" id="ENOG502RVF3">
    <property type="taxonomic scope" value="Eukaryota"/>
</dbReference>
<dbReference type="PROSITE" id="PS51355">
    <property type="entry name" value="GLUTATHIONE_PEROXID_3"/>
    <property type="match status" value="1"/>
</dbReference>
<reference evidence="5 6" key="1">
    <citation type="journal article" date="2012" name="Genome Biol.">
        <title>Genome and low-iron response of an oceanic diatom adapted to chronic iron limitation.</title>
        <authorList>
            <person name="Lommer M."/>
            <person name="Specht M."/>
            <person name="Roy A.S."/>
            <person name="Kraemer L."/>
            <person name="Andreson R."/>
            <person name="Gutowska M.A."/>
            <person name="Wolf J."/>
            <person name="Bergner S.V."/>
            <person name="Schilhabel M.B."/>
            <person name="Klostermeier U.C."/>
            <person name="Beiko R.G."/>
            <person name="Rosenstiel P."/>
            <person name="Hippler M."/>
            <person name="Laroche J."/>
        </authorList>
    </citation>
    <scope>NUCLEOTIDE SEQUENCE [LARGE SCALE GENOMIC DNA]</scope>
    <source>
        <strain evidence="5 6">CCMP1005</strain>
    </source>
</reference>
<dbReference type="Pfam" id="PF01549">
    <property type="entry name" value="ShK"/>
    <property type="match status" value="1"/>
</dbReference>
<dbReference type="InterPro" id="IPR000889">
    <property type="entry name" value="Glutathione_peroxidase"/>
</dbReference>
<organism evidence="5 6">
    <name type="scientific">Thalassiosira oceanica</name>
    <name type="common">Marine diatom</name>
    <dbReference type="NCBI Taxonomy" id="159749"/>
    <lineage>
        <taxon>Eukaryota</taxon>
        <taxon>Sar</taxon>
        <taxon>Stramenopiles</taxon>
        <taxon>Ochrophyta</taxon>
        <taxon>Bacillariophyta</taxon>
        <taxon>Coscinodiscophyceae</taxon>
        <taxon>Thalassiosirophycidae</taxon>
        <taxon>Thalassiosirales</taxon>
        <taxon>Thalassiosiraceae</taxon>
        <taxon>Thalassiosira</taxon>
    </lineage>
</organism>
<gene>
    <name evidence="5" type="ORF">THAOC_34082</name>
</gene>
<dbReference type="InterPro" id="IPR036249">
    <property type="entry name" value="Thioredoxin-like_sf"/>
</dbReference>
<keyword evidence="2" id="KW-0575">Peroxidase</keyword>
<evidence type="ECO:0000313" key="6">
    <source>
        <dbReference type="Proteomes" id="UP000266841"/>
    </source>
</evidence>
<sequence>MWPPTLARWTTWKDEKSGRSAEDAESVAVASMASAGKDLLEECREWAERGDCAPNGRPYFMQQNCPESCHKKTHKDPEYRQVDDDDETFHDLSARYASGKRFEFDNLEGYVTVIVNTARVCDYTELFYESLEHMHSVHPYALEILAFPFDHSQSDNSRCIAEIEAFEKKKLSKTHHIRIMQPTKLNGPETHPVFRYLKGLFDMGDMDESFAHYFFVNPDFTVFELHYGASYTTLKHFVDLHVSNDYSDMKRGRMTL</sequence>
<dbReference type="EMBL" id="AGNL01047215">
    <property type="protein sequence ID" value="EJK47217.1"/>
    <property type="molecule type" value="Genomic_DNA"/>
</dbReference>
<evidence type="ECO:0000313" key="5">
    <source>
        <dbReference type="EMBL" id="EJK47217.1"/>
    </source>
</evidence>